<reference evidence="2 3" key="1">
    <citation type="journal article" date="2020" name="Genomics">
        <title>Complete, high-quality genomes from long-read metagenomic sequencing of two wolf lichen thalli reveals enigmatic genome architecture.</title>
        <authorList>
            <person name="McKenzie S.K."/>
            <person name="Walston R.F."/>
            <person name="Allen J.L."/>
        </authorList>
    </citation>
    <scope>NUCLEOTIDE SEQUENCE [LARGE SCALE GENOMIC DNA]</scope>
    <source>
        <strain evidence="2">WasteWater1</strain>
    </source>
</reference>
<name>A0A8H6CA34_9LECA</name>
<dbReference type="AlphaFoldDB" id="A0A8H6CA34"/>
<evidence type="ECO:0000313" key="2">
    <source>
        <dbReference type="EMBL" id="KAF6219717.1"/>
    </source>
</evidence>
<sequence length="226" mass="25080">MILYLLLLLLTDILLPAAHAASIPSSSSISNIPSFVNLTSAREVSQSTNRSAIEGDSWEWYCTPIQRWNQPPMEKEDCRGVLDYFYYETMMDGGRGPMEFLSPGAKKTEHAKGQMTPRKYTFGTCTLALIIVRDFPIPDMLPGGYKTGPPTEATTYLNLNRVAASLVESCVIRKGEAGWQPTGQDDGLGVFIWSTDSQEDKEIEDEKERFVLPKLRISSNDSAATS</sequence>
<feature type="chain" id="PRO_5034995922" description="Ecp2 effector protein domain-containing protein" evidence="1">
    <location>
        <begin position="21"/>
        <end position="226"/>
    </location>
</feature>
<dbReference type="GeneID" id="59331953"/>
<evidence type="ECO:0000256" key="1">
    <source>
        <dbReference type="SAM" id="SignalP"/>
    </source>
</evidence>
<evidence type="ECO:0000313" key="3">
    <source>
        <dbReference type="Proteomes" id="UP000593566"/>
    </source>
</evidence>
<gene>
    <name evidence="2" type="ORF">HO133_003542</name>
</gene>
<dbReference type="RefSeq" id="XP_037149152.1">
    <property type="nucleotide sequence ID" value="XM_037294464.1"/>
</dbReference>
<accession>A0A8H6CA34</accession>
<evidence type="ECO:0008006" key="4">
    <source>
        <dbReference type="Google" id="ProtNLM"/>
    </source>
</evidence>
<proteinExistence type="predicted"/>
<comment type="caution">
    <text evidence="2">The sequence shown here is derived from an EMBL/GenBank/DDBJ whole genome shotgun (WGS) entry which is preliminary data.</text>
</comment>
<keyword evidence="1" id="KW-0732">Signal</keyword>
<organism evidence="2 3">
    <name type="scientific">Letharia lupina</name>
    <dbReference type="NCBI Taxonomy" id="560253"/>
    <lineage>
        <taxon>Eukaryota</taxon>
        <taxon>Fungi</taxon>
        <taxon>Dikarya</taxon>
        <taxon>Ascomycota</taxon>
        <taxon>Pezizomycotina</taxon>
        <taxon>Lecanoromycetes</taxon>
        <taxon>OSLEUM clade</taxon>
        <taxon>Lecanoromycetidae</taxon>
        <taxon>Lecanorales</taxon>
        <taxon>Lecanorineae</taxon>
        <taxon>Parmeliaceae</taxon>
        <taxon>Letharia</taxon>
    </lineage>
</organism>
<feature type="signal peptide" evidence="1">
    <location>
        <begin position="1"/>
        <end position="20"/>
    </location>
</feature>
<dbReference type="EMBL" id="JACCJB010000018">
    <property type="protein sequence ID" value="KAF6219717.1"/>
    <property type="molecule type" value="Genomic_DNA"/>
</dbReference>
<keyword evidence="3" id="KW-1185">Reference proteome</keyword>
<dbReference type="Proteomes" id="UP000593566">
    <property type="component" value="Unassembled WGS sequence"/>
</dbReference>
<protein>
    <recommendedName>
        <fullName evidence="4">Ecp2 effector protein domain-containing protein</fullName>
    </recommendedName>
</protein>